<reference evidence="1 2" key="1">
    <citation type="journal article" date="2025" name="Microbiol. Resour. Announc.">
        <title>Draft genome sequences for Neonectria magnoliae and Neonectria punicea, canker pathogens of Liriodendron tulipifera and Acer saccharum in West Virginia.</title>
        <authorList>
            <person name="Petronek H.M."/>
            <person name="Kasson M.T."/>
            <person name="Metheny A.M."/>
            <person name="Stauder C.M."/>
            <person name="Lovett B."/>
            <person name="Lynch S.C."/>
            <person name="Garnas J.R."/>
            <person name="Kasson L.R."/>
            <person name="Stajich J.E."/>
        </authorList>
    </citation>
    <scope>NUCLEOTIDE SEQUENCE [LARGE SCALE GENOMIC DNA]</scope>
    <source>
        <strain evidence="1 2">NRRL 64653</strain>
    </source>
</reference>
<dbReference type="Proteomes" id="UP001498476">
    <property type="component" value="Unassembled WGS sequence"/>
</dbReference>
<organism evidence="1 2">
    <name type="scientific">Neonectria punicea</name>
    <dbReference type="NCBI Taxonomy" id="979145"/>
    <lineage>
        <taxon>Eukaryota</taxon>
        <taxon>Fungi</taxon>
        <taxon>Dikarya</taxon>
        <taxon>Ascomycota</taxon>
        <taxon>Pezizomycotina</taxon>
        <taxon>Sordariomycetes</taxon>
        <taxon>Hypocreomycetidae</taxon>
        <taxon>Hypocreales</taxon>
        <taxon>Nectriaceae</taxon>
        <taxon>Neonectria</taxon>
    </lineage>
</organism>
<dbReference type="EMBL" id="JAZAVJ010000036">
    <property type="protein sequence ID" value="KAK7419608.1"/>
    <property type="molecule type" value="Genomic_DNA"/>
</dbReference>
<protein>
    <submittedName>
        <fullName evidence="1">Uncharacterized protein</fullName>
    </submittedName>
</protein>
<accession>A0ABR1HEJ2</accession>
<sequence length="79" mass="9358">MELIETLEWKDLGSHKYDAANEFLDLEWQYRVRTGEYALGDLESMAVEESQCMRRCFQQAPERIEAGNVGDDLKQDLWW</sequence>
<evidence type="ECO:0000313" key="2">
    <source>
        <dbReference type="Proteomes" id="UP001498476"/>
    </source>
</evidence>
<name>A0ABR1HEJ2_9HYPO</name>
<comment type="caution">
    <text evidence="1">The sequence shown here is derived from an EMBL/GenBank/DDBJ whole genome shotgun (WGS) entry which is preliminary data.</text>
</comment>
<proteinExistence type="predicted"/>
<evidence type="ECO:0000313" key="1">
    <source>
        <dbReference type="EMBL" id="KAK7419608.1"/>
    </source>
</evidence>
<gene>
    <name evidence="1" type="ORF">QQX98_003199</name>
</gene>
<keyword evidence="2" id="KW-1185">Reference proteome</keyword>